<keyword evidence="1" id="KW-1133">Transmembrane helix</keyword>
<evidence type="ECO:0000256" key="1">
    <source>
        <dbReference type="SAM" id="Phobius"/>
    </source>
</evidence>
<reference evidence="2 3" key="1">
    <citation type="submission" date="2015-05" db="EMBL/GenBank/DDBJ databases">
        <title>Genome sequencing and analysis of members of genus Stenotrophomonas.</title>
        <authorList>
            <person name="Patil P.P."/>
            <person name="Midha S."/>
            <person name="Patil P.B."/>
        </authorList>
    </citation>
    <scope>NUCLEOTIDE SEQUENCE [LARGE SCALE GENOMIC DNA]</scope>
    <source>
        <strain evidence="2 3">DSM 18929</strain>
    </source>
</reference>
<feature type="transmembrane region" description="Helical" evidence="1">
    <location>
        <begin position="136"/>
        <end position="164"/>
    </location>
</feature>
<dbReference type="PANTHER" id="PTHR34219:SF3">
    <property type="entry name" value="BLL7967 PROTEIN"/>
    <property type="match status" value="1"/>
</dbReference>
<dbReference type="RefSeq" id="WP_057632039.1">
    <property type="nucleotide sequence ID" value="NZ_LDJI01000005.1"/>
</dbReference>
<keyword evidence="1" id="KW-0472">Membrane</keyword>
<evidence type="ECO:0000313" key="3">
    <source>
        <dbReference type="Proteomes" id="UP000050864"/>
    </source>
</evidence>
<feature type="transmembrane region" description="Helical" evidence="1">
    <location>
        <begin position="335"/>
        <end position="356"/>
    </location>
</feature>
<sequence>MQRSTLKAWFLVHKWTSLVCTLFLLLLCLTGLPLVFGEEIAHLSEPEVAAVAPDATPRDLDAQVRSALAEYPGDVPLFVGWDPDAPTVYVNTGARPDTPPPQMHTALLHAVSGDVLPAAQFNEGVMFFLYRLHTDLFLGLPGMLFMGVMALLFAVAIISGLVLYGPFMRRQPFGTLRTGRSRRLAWLDLHNVLGIVTLGWALVVGITGAINTIAKPLEQAWQTEQLGEFAARYAGQPRPTQLASLQAAVDTARAAAPGMRPAFVSFPGTGYSGDHHYGVFMQGNTPLTERLYRPVLIDAQTSVLTAQPQLPVYMSVLLLSQPLHFGDYGHLPLKILWALLDLLTIAVLISGLYLWVKRGSTEARITELERAAQTGASA</sequence>
<organism evidence="2 3">
    <name type="scientific">Stenotrophomonas humi</name>
    <dbReference type="NCBI Taxonomy" id="405444"/>
    <lineage>
        <taxon>Bacteria</taxon>
        <taxon>Pseudomonadati</taxon>
        <taxon>Pseudomonadota</taxon>
        <taxon>Gammaproteobacteria</taxon>
        <taxon>Lysobacterales</taxon>
        <taxon>Lysobacteraceae</taxon>
        <taxon>Stenotrophomonas</taxon>
    </lineage>
</organism>
<keyword evidence="1" id="KW-0812">Transmembrane</keyword>
<keyword evidence="3" id="KW-1185">Reference proteome</keyword>
<proteinExistence type="predicted"/>
<dbReference type="Proteomes" id="UP000050864">
    <property type="component" value="Unassembled WGS sequence"/>
</dbReference>
<accession>A0A0R0C8Q4</accession>
<dbReference type="EMBL" id="LDJI01000005">
    <property type="protein sequence ID" value="KRG65765.1"/>
    <property type="molecule type" value="Genomic_DNA"/>
</dbReference>
<evidence type="ECO:0000313" key="2">
    <source>
        <dbReference type="EMBL" id="KRG65765.1"/>
    </source>
</evidence>
<dbReference type="AlphaFoldDB" id="A0A0R0C8Q4"/>
<feature type="transmembrane region" description="Helical" evidence="1">
    <location>
        <begin position="185"/>
        <end position="210"/>
    </location>
</feature>
<dbReference type="PANTHER" id="PTHR34219">
    <property type="entry name" value="IRON-REGULATED INNER MEMBRANE PROTEIN-RELATED"/>
    <property type="match status" value="1"/>
</dbReference>
<dbReference type="OrthoDB" id="5294804at2"/>
<gene>
    <name evidence="2" type="ORF">ABB26_02675</name>
</gene>
<protein>
    <submittedName>
        <fullName evidence="2">Peptidase</fullName>
    </submittedName>
</protein>
<dbReference type="PATRIC" id="fig|405444.3.peg.3102"/>
<name>A0A0R0C8Q4_9GAMM</name>
<dbReference type="STRING" id="405444.ABB26_02675"/>
<dbReference type="Pfam" id="PF03929">
    <property type="entry name" value="PepSY_TM"/>
    <property type="match status" value="1"/>
</dbReference>
<dbReference type="InterPro" id="IPR005625">
    <property type="entry name" value="PepSY-ass_TM"/>
</dbReference>
<comment type="caution">
    <text evidence="2">The sequence shown here is derived from an EMBL/GenBank/DDBJ whole genome shotgun (WGS) entry which is preliminary data.</text>
</comment>